<dbReference type="GO" id="GO:0003955">
    <property type="term" value="F:NAD(P)H dehydrogenase (quinone) activity"/>
    <property type="evidence" value="ECO:0007669"/>
    <property type="project" value="TreeGrafter"/>
</dbReference>
<feature type="compositionally biased region" description="Polar residues" evidence="3">
    <location>
        <begin position="283"/>
        <end position="293"/>
    </location>
</feature>
<evidence type="ECO:0000256" key="2">
    <source>
        <dbReference type="ARBA" id="ARBA00023002"/>
    </source>
</evidence>
<keyword evidence="6" id="KW-1185">Reference proteome</keyword>
<accession>A0A210Q6R0</accession>
<gene>
    <name evidence="5" type="ORF">KP79_PYT01694</name>
</gene>
<evidence type="ECO:0000313" key="6">
    <source>
        <dbReference type="Proteomes" id="UP000242188"/>
    </source>
</evidence>
<sequence>MEITCNHGGNPVNGTGGTKRVLIIFAHQDRKSFNGELLNVATHELESQGHTIEISDLYLQDFNPIATKCDISGNLNDKRVRNNTDGGKHCCDEGEISPEIRSEMTKLEAADLVIFQFPMYWSSTPAILKGWFDRVLQDGFAFNFEKQQILDNGLMAGKTALLSVTTGGSRSMLSDLGVSGDINVLLWPIQYGVLRICGFNVLSPQLSHGLPLIAESTRTDYLSEWRKRLQKIWTEVPLSFPACSDYDSTTLTLTKDFMDRTKQSECSPSIGHHMNKPLPPQKCSYTSGTSMNV</sequence>
<organism evidence="5 6">
    <name type="scientific">Mizuhopecten yessoensis</name>
    <name type="common">Japanese scallop</name>
    <name type="synonym">Patinopecten yessoensis</name>
    <dbReference type="NCBI Taxonomy" id="6573"/>
    <lineage>
        <taxon>Eukaryota</taxon>
        <taxon>Metazoa</taxon>
        <taxon>Spiralia</taxon>
        <taxon>Lophotrochozoa</taxon>
        <taxon>Mollusca</taxon>
        <taxon>Bivalvia</taxon>
        <taxon>Autobranchia</taxon>
        <taxon>Pteriomorphia</taxon>
        <taxon>Pectinida</taxon>
        <taxon>Pectinoidea</taxon>
        <taxon>Pectinidae</taxon>
        <taxon>Mizuhopecten</taxon>
    </lineage>
</organism>
<evidence type="ECO:0000259" key="4">
    <source>
        <dbReference type="Pfam" id="PF02525"/>
    </source>
</evidence>
<feature type="region of interest" description="Disordered" evidence="3">
    <location>
        <begin position="266"/>
        <end position="293"/>
    </location>
</feature>
<evidence type="ECO:0000313" key="5">
    <source>
        <dbReference type="EMBL" id="OWF44395.1"/>
    </source>
</evidence>
<dbReference type="STRING" id="6573.A0A210Q6R0"/>
<dbReference type="Pfam" id="PF02525">
    <property type="entry name" value="Flavodoxin_2"/>
    <property type="match status" value="1"/>
</dbReference>
<dbReference type="InterPro" id="IPR029039">
    <property type="entry name" value="Flavoprotein-like_sf"/>
</dbReference>
<comment type="similarity">
    <text evidence="1">Belongs to the NAD(P)H dehydrogenase (quinone) family.</text>
</comment>
<feature type="domain" description="Flavodoxin-like fold" evidence="4">
    <location>
        <begin position="19"/>
        <end position="229"/>
    </location>
</feature>
<dbReference type="PANTHER" id="PTHR10204">
    <property type="entry name" value="NAD P H OXIDOREDUCTASE-RELATED"/>
    <property type="match status" value="1"/>
</dbReference>
<dbReference type="SUPFAM" id="SSF52218">
    <property type="entry name" value="Flavoproteins"/>
    <property type="match status" value="1"/>
</dbReference>
<comment type="caution">
    <text evidence="5">The sequence shown here is derived from an EMBL/GenBank/DDBJ whole genome shotgun (WGS) entry which is preliminary data.</text>
</comment>
<dbReference type="Proteomes" id="UP000242188">
    <property type="component" value="Unassembled WGS sequence"/>
</dbReference>
<name>A0A210Q6R0_MIZYE</name>
<dbReference type="EMBL" id="NEDP02004786">
    <property type="protein sequence ID" value="OWF44395.1"/>
    <property type="molecule type" value="Genomic_DNA"/>
</dbReference>
<dbReference type="InterPro" id="IPR003680">
    <property type="entry name" value="Flavodoxin_fold"/>
</dbReference>
<dbReference type="GO" id="GO:0005829">
    <property type="term" value="C:cytosol"/>
    <property type="evidence" value="ECO:0007669"/>
    <property type="project" value="TreeGrafter"/>
</dbReference>
<dbReference type="AlphaFoldDB" id="A0A210Q6R0"/>
<dbReference type="OrthoDB" id="26889at2759"/>
<keyword evidence="2" id="KW-0560">Oxidoreductase</keyword>
<proteinExistence type="inferred from homology"/>
<protein>
    <submittedName>
        <fullName evidence="5">NAD(P)H dehydrogenase [quinone] 1</fullName>
    </submittedName>
</protein>
<evidence type="ECO:0000256" key="1">
    <source>
        <dbReference type="ARBA" id="ARBA00006252"/>
    </source>
</evidence>
<reference evidence="5 6" key="1">
    <citation type="journal article" date="2017" name="Nat. Ecol. Evol.">
        <title>Scallop genome provides insights into evolution of bilaterian karyotype and development.</title>
        <authorList>
            <person name="Wang S."/>
            <person name="Zhang J."/>
            <person name="Jiao W."/>
            <person name="Li J."/>
            <person name="Xun X."/>
            <person name="Sun Y."/>
            <person name="Guo X."/>
            <person name="Huan P."/>
            <person name="Dong B."/>
            <person name="Zhang L."/>
            <person name="Hu X."/>
            <person name="Sun X."/>
            <person name="Wang J."/>
            <person name="Zhao C."/>
            <person name="Wang Y."/>
            <person name="Wang D."/>
            <person name="Huang X."/>
            <person name="Wang R."/>
            <person name="Lv J."/>
            <person name="Li Y."/>
            <person name="Zhang Z."/>
            <person name="Liu B."/>
            <person name="Lu W."/>
            <person name="Hui Y."/>
            <person name="Liang J."/>
            <person name="Zhou Z."/>
            <person name="Hou R."/>
            <person name="Li X."/>
            <person name="Liu Y."/>
            <person name="Li H."/>
            <person name="Ning X."/>
            <person name="Lin Y."/>
            <person name="Zhao L."/>
            <person name="Xing Q."/>
            <person name="Dou J."/>
            <person name="Li Y."/>
            <person name="Mao J."/>
            <person name="Guo H."/>
            <person name="Dou H."/>
            <person name="Li T."/>
            <person name="Mu C."/>
            <person name="Jiang W."/>
            <person name="Fu Q."/>
            <person name="Fu X."/>
            <person name="Miao Y."/>
            <person name="Liu J."/>
            <person name="Yu Q."/>
            <person name="Li R."/>
            <person name="Liao H."/>
            <person name="Li X."/>
            <person name="Kong Y."/>
            <person name="Jiang Z."/>
            <person name="Chourrout D."/>
            <person name="Li R."/>
            <person name="Bao Z."/>
        </authorList>
    </citation>
    <scope>NUCLEOTIDE SEQUENCE [LARGE SCALE GENOMIC DNA]</scope>
    <source>
        <strain evidence="5 6">PY_sf001</strain>
    </source>
</reference>
<evidence type="ECO:0000256" key="3">
    <source>
        <dbReference type="SAM" id="MobiDB-lite"/>
    </source>
</evidence>
<dbReference type="PANTHER" id="PTHR10204:SF34">
    <property type="entry name" value="NAD(P)H DEHYDROGENASE [QUINONE] 1 ISOFORM 1"/>
    <property type="match status" value="1"/>
</dbReference>
<dbReference type="Gene3D" id="3.40.50.360">
    <property type="match status" value="1"/>
</dbReference>
<dbReference type="InterPro" id="IPR051545">
    <property type="entry name" value="NAD(P)H_dehydrogenase_qn"/>
</dbReference>